<evidence type="ECO:0000313" key="2">
    <source>
        <dbReference type="Proteomes" id="UP001227268"/>
    </source>
</evidence>
<reference evidence="1" key="1">
    <citation type="submission" date="2023-04" db="EMBL/GenBank/DDBJ databases">
        <title>Draft Genome sequencing of Naganishia species isolated from polar environments using Oxford Nanopore Technology.</title>
        <authorList>
            <person name="Leo P."/>
            <person name="Venkateswaran K."/>
        </authorList>
    </citation>
    <scope>NUCLEOTIDE SEQUENCE</scope>
    <source>
        <strain evidence="1">MNA-CCFEE 5423</strain>
    </source>
</reference>
<protein>
    <submittedName>
        <fullName evidence="1">Uncharacterized protein</fullName>
    </submittedName>
</protein>
<sequence length="823" mass="91713">MGPPSWPDPHSQRSQLVRYLSDRTAVLAMGQLPLIILMSGRNSPVALLSGLDMNDLMLYHRYLARFAWMQVNIHSFGFVAEGIMAKEMAANFKKPCFNWGVAATAMFWALIVLSIRELRNRHYEIFVFCHIIFGMLALVGTYLHIHLLRESRYAIFTDLTIISAVLWAFDRAIRFANQIYQSLRPSNGRTILQAVITTFPGNHLRLRIPIALNRIALCGDDRVGFGKIAAGHYVRLTAPDIQWVGDHPFTVMATGIIDSRVGYFDLAIKAQRGFTRKLGLSVADNHEYRSTTLVAGIKVKVEGPYGRSPEHNALPKCLFSMAGCFEIIKEQIMFLVDERRKRGDAAQGSLSIDLHLTCGPAIKLCGQRNEPDNPSAGRDFDLEDAVPALYYGDIDHEPVVNDDTGLKIASDTELKHTDDTQIEFAKPTEPLPAALPSLDGDSFSPLISITTYTGRASLLPSAHLPPSDLNATQYVSIVACGPAGMCDEARVGAMQTISEGRWKGVEFIEECYSWIQANGDCDLRTLASLDVTARDIHEGTLPVLYETAGFANEKSFERSVELTSPKGWKYVNHLRYQTQSLPTPTNDPVAFFPRLTLLGFTDVNSPTPPLRIHDPPLHVTLYKPMRFTSLLRACIPYKSPGSRSGITIFGTPYYRQIVTKGSIKTTPNYHFRNIVRLDVPSGARMLREKGWIAIEMEGWHAAFCGKEFRLTIADGIDEREAEDTLRTVVARLTLLATSEPLIASGKNVVFKFGMLAESFRKCEAQQPCFLDDLTVNLTTPVGKSTMKRYLATLSEIYLDKNINAEFGSGPLRGDSHMFSEIVY</sequence>
<gene>
    <name evidence="1" type="ORF">QFC21_003997</name>
</gene>
<name>A0ACC2VJ01_9TREE</name>
<keyword evidence="2" id="KW-1185">Reference proteome</keyword>
<organism evidence="1 2">
    <name type="scientific">Naganishia friedmannii</name>
    <dbReference type="NCBI Taxonomy" id="89922"/>
    <lineage>
        <taxon>Eukaryota</taxon>
        <taxon>Fungi</taxon>
        <taxon>Dikarya</taxon>
        <taxon>Basidiomycota</taxon>
        <taxon>Agaricomycotina</taxon>
        <taxon>Tremellomycetes</taxon>
        <taxon>Filobasidiales</taxon>
        <taxon>Filobasidiaceae</taxon>
        <taxon>Naganishia</taxon>
    </lineage>
</organism>
<comment type="caution">
    <text evidence="1">The sequence shown here is derived from an EMBL/GenBank/DDBJ whole genome shotgun (WGS) entry which is preliminary data.</text>
</comment>
<dbReference type="EMBL" id="JASBWT010000013">
    <property type="protein sequence ID" value="KAJ9099118.1"/>
    <property type="molecule type" value="Genomic_DNA"/>
</dbReference>
<dbReference type="Proteomes" id="UP001227268">
    <property type="component" value="Unassembled WGS sequence"/>
</dbReference>
<proteinExistence type="predicted"/>
<evidence type="ECO:0000313" key="1">
    <source>
        <dbReference type="EMBL" id="KAJ9099118.1"/>
    </source>
</evidence>
<accession>A0ACC2VJ01</accession>